<dbReference type="Pfam" id="PF00618">
    <property type="entry name" value="RasGEF_N"/>
    <property type="match status" value="1"/>
</dbReference>
<feature type="compositionally biased region" description="Polar residues" evidence="3">
    <location>
        <begin position="113"/>
        <end position="125"/>
    </location>
</feature>
<feature type="region of interest" description="Disordered" evidence="3">
    <location>
        <begin position="947"/>
        <end position="969"/>
    </location>
</feature>
<feature type="compositionally biased region" description="Low complexity" evidence="3">
    <location>
        <begin position="453"/>
        <end position="476"/>
    </location>
</feature>
<feature type="domain" description="Ras-GEF" evidence="4">
    <location>
        <begin position="1184"/>
        <end position="1504"/>
    </location>
</feature>
<organism evidence="6 7">
    <name type="scientific">Microbotryum intermedium</name>
    <dbReference type="NCBI Taxonomy" id="269621"/>
    <lineage>
        <taxon>Eukaryota</taxon>
        <taxon>Fungi</taxon>
        <taxon>Dikarya</taxon>
        <taxon>Basidiomycota</taxon>
        <taxon>Pucciniomycotina</taxon>
        <taxon>Microbotryomycetes</taxon>
        <taxon>Microbotryales</taxon>
        <taxon>Microbotryaceae</taxon>
        <taxon>Microbotryum</taxon>
    </lineage>
</organism>
<feature type="compositionally biased region" description="Basic and acidic residues" evidence="3">
    <location>
        <begin position="330"/>
        <end position="339"/>
    </location>
</feature>
<dbReference type="GO" id="GO:0005886">
    <property type="term" value="C:plasma membrane"/>
    <property type="evidence" value="ECO:0007669"/>
    <property type="project" value="TreeGrafter"/>
</dbReference>
<feature type="compositionally biased region" description="Polar residues" evidence="3">
    <location>
        <begin position="822"/>
        <end position="836"/>
    </location>
</feature>
<dbReference type="Pfam" id="PF00617">
    <property type="entry name" value="RasGEF"/>
    <property type="match status" value="1"/>
</dbReference>
<feature type="region of interest" description="Disordered" evidence="3">
    <location>
        <begin position="420"/>
        <end position="479"/>
    </location>
</feature>
<feature type="compositionally biased region" description="Basic and acidic residues" evidence="3">
    <location>
        <begin position="673"/>
        <end position="689"/>
    </location>
</feature>
<protein>
    <submittedName>
        <fullName evidence="6">BQ2448_7022 protein</fullName>
    </submittedName>
</protein>
<dbReference type="PANTHER" id="PTHR23113:SF363">
    <property type="entry name" value="PROTEIN SON OF SEVENLESS"/>
    <property type="match status" value="1"/>
</dbReference>
<dbReference type="PROSITE" id="PS50212">
    <property type="entry name" value="RASGEF_NTER"/>
    <property type="match status" value="1"/>
</dbReference>
<dbReference type="SMART" id="SM00229">
    <property type="entry name" value="RasGEFN"/>
    <property type="match status" value="1"/>
</dbReference>
<proteinExistence type="predicted"/>
<feature type="compositionally biased region" description="Low complexity" evidence="3">
    <location>
        <begin position="420"/>
        <end position="437"/>
    </location>
</feature>
<evidence type="ECO:0000313" key="6">
    <source>
        <dbReference type="EMBL" id="SCV73097.1"/>
    </source>
</evidence>
<dbReference type="Proteomes" id="UP000198372">
    <property type="component" value="Unassembled WGS sequence"/>
</dbReference>
<evidence type="ECO:0000256" key="2">
    <source>
        <dbReference type="PROSITE-ProRule" id="PRU00168"/>
    </source>
</evidence>
<feature type="compositionally biased region" description="Acidic residues" evidence="3">
    <location>
        <begin position="203"/>
        <end position="217"/>
    </location>
</feature>
<evidence type="ECO:0000256" key="3">
    <source>
        <dbReference type="SAM" id="MobiDB-lite"/>
    </source>
</evidence>
<name>A0A238FIM9_9BASI</name>
<evidence type="ECO:0000259" key="5">
    <source>
        <dbReference type="PROSITE" id="PS50212"/>
    </source>
</evidence>
<feature type="compositionally biased region" description="Basic and acidic residues" evidence="3">
    <location>
        <begin position="811"/>
        <end position="821"/>
    </location>
</feature>
<evidence type="ECO:0000313" key="7">
    <source>
        <dbReference type="Proteomes" id="UP000198372"/>
    </source>
</evidence>
<feature type="region of interest" description="Disordered" evidence="3">
    <location>
        <begin position="50"/>
        <end position="354"/>
    </location>
</feature>
<dbReference type="SUPFAM" id="SSF48366">
    <property type="entry name" value="Ras GEF"/>
    <property type="match status" value="1"/>
</dbReference>
<feature type="compositionally biased region" description="Low complexity" evidence="3">
    <location>
        <begin position="62"/>
        <end position="97"/>
    </location>
</feature>
<feature type="compositionally biased region" description="Polar residues" evidence="3">
    <location>
        <begin position="1055"/>
        <end position="1075"/>
    </location>
</feature>
<keyword evidence="7" id="KW-1185">Reference proteome</keyword>
<feature type="compositionally biased region" description="Basic and acidic residues" evidence="3">
    <location>
        <begin position="1025"/>
        <end position="1043"/>
    </location>
</feature>
<sequence>MPRTERDLGVALDGSFVETTSRSAAQALAQHYASQDGGQTVYYVQARVEPSGKTIYRIRPRSQPASAPAKSSEASGSASGSTSQAPAKSSSSNAPAPTIALHTPSPRKAAPQSGPSRRTNLYPRQTESDNEGLSPYFTNTTLQRSGSQPTLGARSQSHGLKRSATTRTASQDQSDVLGRILGWSTRGTAQLGFNPGTETGATENDEDKSDLPTDFDELEGRVPPATPQFRGPSPSSSTPFGAGVRLAEGSAHSRSPASDTASPLPALLLADPHRRREMREVASSDSIRTAKAVDDRPRTPSPYRSRYKDWTAYDHLQNLDTFDPPPLPREPIRRYDRHPAASSASVDSAASDVSRTTGQDITVLSTPGDDPRFAIWGFKDQRGYARMVSSPSEDSRVIVASADGGQRGGCIAPAPVVASPVMSSPATTSSSSRWSLSQRHHQSESPGTSVRDSVGSQSSVHSPLSSSMTGRSSPGSLAPPERVLMAATVERLVAELTSKIEVELLASFFLTYRTFLQPVHLLQALTTRFDWAMRSPASPADDAARRIVRVRTFVVIRYWLLNHFMLDFYPDRELRTTLTEWLNQKGRDEAIRDTPKDQRLIKGLKKLVRRLKEMHAVLGPTDTIEARVAIARQSNDLHPKPKSPALSDEDVDLDVVPAIGSGSSASNVFGGAPRDRPRLPASSDRDKLTTRPTSMIPLPGGQSAVSRSITNALGTIARFKRMLGNRAHASQALSSASNPSAGVEAVEAVEYEHHDTGDLLWIKDGLDRYLEFYNIPRDTSDRGVSLPGEEQQQHCEPVNADSLLSAPELDGPQHDASESDRTPSVTTAHESLTVESAPTTHVIELGFIGPGESGSQGILSRLDSPTDPDLYHKPPGTLFIPPSSIPIFEAASYDEYDSSRSGRLELDDIDLSDEDDDVVEVKRTLKRLPGATNLRLAMRIPRETIAQHRSSTETVSSYGSPRRPSFEGYDRESTMVSWVDDEVSGAEPGALPGLEGFLLDGLVESDEEEPGDVEAALRRLEGAVDDSRERKKAEKVEKQMVKSERKKKGLPWLATENQDGASNNRESRDSISTTASLPLSVHMSPTSTTLEDHREIAIVSPSDMVSLSSSTCSLPSDDHPAATDSRHPAHNQTLAEMPRKASIGNLLARFPARASARAPADPRGPQPSAGPTPPRHRSFLLHCRTEVLARQFCLIERDMLRVLAWPELVSGAWRDRSQPQLEVLDWEAHLKERRRIEMLAKESGENKAPSAVQAVIARFNLTANWVASEVRPTSRCSFGGTRSYLNLPALQILLTANPDERVALIAKFIRLAFKCYCQSNFQTLTQIVHGLQLHDVERLKKTWARVPSWEMRKFRGMQVFVSHLKNFKHLREVTKALISEYGPPGQRGPMSANDLHRSVKGTKGAPVPLGCIPFLGLFLRDLTMNAELPTFLDPSSTDSPAEVDAQGTLVSLADPNAFNSLAPLPPSLRMRPLVNVHKFRVQARIVQDVLAAMEFAEGYPYEPEARWFLKCLKLRALPADVTSELSSRLEP</sequence>
<dbReference type="InterPro" id="IPR023578">
    <property type="entry name" value="Ras_GEF_dom_sf"/>
</dbReference>
<dbReference type="PANTHER" id="PTHR23113">
    <property type="entry name" value="GUANINE NUCLEOTIDE EXCHANGE FACTOR"/>
    <property type="match status" value="1"/>
</dbReference>
<dbReference type="InterPro" id="IPR036964">
    <property type="entry name" value="RASGEF_cat_dom_sf"/>
</dbReference>
<feature type="compositionally biased region" description="Polar residues" evidence="3">
    <location>
        <begin position="947"/>
        <end position="959"/>
    </location>
</feature>
<dbReference type="OrthoDB" id="10254377at2759"/>
<dbReference type="STRING" id="269621.A0A238FIM9"/>
<reference evidence="7" key="1">
    <citation type="submission" date="2016-09" db="EMBL/GenBank/DDBJ databases">
        <authorList>
            <person name="Jeantristanb JTB J.-T."/>
            <person name="Ricardo R."/>
        </authorList>
    </citation>
    <scope>NUCLEOTIDE SEQUENCE [LARGE SCALE GENOMIC DNA]</scope>
</reference>
<feature type="domain" description="N-terminal Ras-GEF" evidence="5">
    <location>
        <begin position="480"/>
        <end position="612"/>
    </location>
</feature>
<accession>A0A238FIM9</accession>
<feature type="compositionally biased region" description="Low complexity" evidence="3">
    <location>
        <begin position="255"/>
        <end position="270"/>
    </location>
</feature>
<feature type="region of interest" description="Disordered" evidence="3">
    <location>
        <begin position="664"/>
        <end position="704"/>
    </location>
</feature>
<feature type="region of interest" description="Disordered" evidence="3">
    <location>
        <begin position="1153"/>
        <end position="1176"/>
    </location>
</feature>
<feature type="compositionally biased region" description="Pro residues" evidence="3">
    <location>
        <begin position="1162"/>
        <end position="1173"/>
    </location>
</feature>
<evidence type="ECO:0000256" key="1">
    <source>
        <dbReference type="ARBA" id="ARBA00022658"/>
    </source>
</evidence>
<feature type="compositionally biased region" description="Polar residues" evidence="3">
    <location>
        <begin position="136"/>
        <end position="174"/>
    </location>
</feature>
<feature type="region of interest" description="Disordered" evidence="3">
    <location>
        <begin position="803"/>
        <end position="836"/>
    </location>
</feature>
<dbReference type="GO" id="GO:0005085">
    <property type="term" value="F:guanyl-nucleotide exchange factor activity"/>
    <property type="evidence" value="ECO:0007669"/>
    <property type="project" value="UniProtKB-KW"/>
</dbReference>
<dbReference type="Gene3D" id="1.10.840.10">
    <property type="entry name" value="Ras guanine-nucleotide exchange factors catalytic domain"/>
    <property type="match status" value="1"/>
</dbReference>
<dbReference type="PROSITE" id="PS50009">
    <property type="entry name" value="RASGEF_CAT"/>
    <property type="match status" value="1"/>
</dbReference>
<dbReference type="GO" id="GO:0007265">
    <property type="term" value="P:Ras protein signal transduction"/>
    <property type="evidence" value="ECO:0007669"/>
    <property type="project" value="TreeGrafter"/>
</dbReference>
<gene>
    <name evidence="6" type="ORF">BQ2448_7022</name>
</gene>
<feature type="region of interest" description="Disordered" evidence="3">
    <location>
        <begin position="1025"/>
        <end position="1075"/>
    </location>
</feature>
<dbReference type="InterPro" id="IPR008937">
    <property type="entry name" value="Ras-like_GEF"/>
</dbReference>
<feature type="region of interest" description="Disordered" evidence="3">
    <location>
        <begin position="777"/>
        <end position="796"/>
    </location>
</feature>
<dbReference type="Gene3D" id="1.20.870.10">
    <property type="entry name" value="Son of sevenless (SoS) protein Chain: S domain 1"/>
    <property type="match status" value="1"/>
</dbReference>
<dbReference type="SMART" id="SM00147">
    <property type="entry name" value="RasGEF"/>
    <property type="match status" value="1"/>
</dbReference>
<feature type="compositionally biased region" description="Low complexity" evidence="3">
    <location>
        <begin position="340"/>
        <end position="354"/>
    </location>
</feature>
<evidence type="ECO:0000259" key="4">
    <source>
        <dbReference type="PROSITE" id="PS50009"/>
    </source>
</evidence>
<feature type="compositionally biased region" description="Basic and acidic residues" evidence="3">
    <location>
        <begin position="271"/>
        <end position="282"/>
    </location>
</feature>
<dbReference type="InterPro" id="IPR001895">
    <property type="entry name" value="RASGEF_cat_dom"/>
</dbReference>
<dbReference type="CDD" id="cd06224">
    <property type="entry name" value="REM"/>
    <property type="match status" value="1"/>
</dbReference>
<dbReference type="EMBL" id="FMSP01000017">
    <property type="protein sequence ID" value="SCV73097.1"/>
    <property type="molecule type" value="Genomic_DNA"/>
</dbReference>
<keyword evidence="1 2" id="KW-0344">Guanine-nucleotide releasing factor</keyword>
<dbReference type="InterPro" id="IPR000651">
    <property type="entry name" value="Ras-like_Gua-exchang_fac_N"/>
</dbReference>